<dbReference type="OrthoDB" id="6770266at2759"/>
<evidence type="ECO:0000313" key="1">
    <source>
        <dbReference type="EMBL" id="GFQ71397.1"/>
    </source>
</evidence>
<proteinExistence type="predicted"/>
<dbReference type="AlphaFoldDB" id="A0A8X6F6G3"/>
<accession>A0A8X6F6G3</accession>
<protein>
    <submittedName>
        <fullName evidence="1">DDE_Tnp_1_7 domain-containing protein</fullName>
    </submittedName>
</protein>
<dbReference type="Proteomes" id="UP000887116">
    <property type="component" value="Unassembled WGS sequence"/>
</dbReference>
<reference evidence="1" key="1">
    <citation type="submission" date="2020-07" db="EMBL/GenBank/DDBJ databases">
        <title>Multicomponent nature underlies the extraordinary mechanical properties of spider dragline silk.</title>
        <authorList>
            <person name="Kono N."/>
            <person name="Nakamura H."/>
            <person name="Mori M."/>
            <person name="Yoshida Y."/>
            <person name="Ohtoshi R."/>
            <person name="Malay A.D."/>
            <person name="Moran D.A.P."/>
            <person name="Tomita M."/>
            <person name="Numata K."/>
            <person name="Arakawa K."/>
        </authorList>
    </citation>
    <scope>NUCLEOTIDE SEQUENCE</scope>
</reference>
<comment type="caution">
    <text evidence="1">The sequence shown here is derived from an EMBL/GenBank/DDBJ whole genome shotgun (WGS) entry which is preliminary data.</text>
</comment>
<evidence type="ECO:0000313" key="2">
    <source>
        <dbReference type="Proteomes" id="UP000887116"/>
    </source>
</evidence>
<name>A0A8X6F6G3_TRICU</name>
<dbReference type="EMBL" id="BMAO01001158">
    <property type="protein sequence ID" value="GFQ71397.1"/>
    <property type="molecule type" value="Genomic_DNA"/>
</dbReference>
<gene>
    <name evidence="1" type="primary">AVEN_12775_1</name>
    <name evidence="1" type="ORF">TNCT_31801</name>
</gene>
<sequence>MMKILFLRMNRKADKLLKIAMNFTAVGTIGESKRRIPPEHLELRSGSVGTSMYCFDQVKTLLSSKTKQNKCVVLLSTFHEKPHVSEEEKNQK</sequence>
<organism evidence="1 2">
    <name type="scientific">Trichonephila clavata</name>
    <name type="common">Joro spider</name>
    <name type="synonym">Nephila clavata</name>
    <dbReference type="NCBI Taxonomy" id="2740835"/>
    <lineage>
        <taxon>Eukaryota</taxon>
        <taxon>Metazoa</taxon>
        <taxon>Ecdysozoa</taxon>
        <taxon>Arthropoda</taxon>
        <taxon>Chelicerata</taxon>
        <taxon>Arachnida</taxon>
        <taxon>Araneae</taxon>
        <taxon>Araneomorphae</taxon>
        <taxon>Entelegynae</taxon>
        <taxon>Araneoidea</taxon>
        <taxon>Nephilidae</taxon>
        <taxon>Trichonephila</taxon>
    </lineage>
</organism>
<keyword evidence="2" id="KW-1185">Reference proteome</keyword>